<proteinExistence type="predicted"/>
<sequence length="52" mass="6287">MLASHQCLYDHRNRHYPGFQHLCSTLPEYYHQHFLFHLHSLQTHQLALSLCI</sequence>
<accession>A0A0A9F302</accession>
<dbReference type="EMBL" id="GBRH01191189">
    <property type="protein sequence ID" value="JAE06707.1"/>
    <property type="molecule type" value="Transcribed_RNA"/>
</dbReference>
<evidence type="ECO:0000313" key="1">
    <source>
        <dbReference type="EMBL" id="JAE06707.1"/>
    </source>
</evidence>
<dbReference type="AlphaFoldDB" id="A0A0A9F302"/>
<protein>
    <submittedName>
        <fullName evidence="1">Uncharacterized protein</fullName>
    </submittedName>
</protein>
<organism evidence="1">
    <name type="scientific">Arundo donax</name>
    <name type="common">Giant reed</name>
    <name type="synonym">Donax arundinaceus</name>
    <dbReference type="NCBI Taxonomy" id="35708"/>
    <lineage>
        <taxon>Eukaryota</taxon>
        <taxon>Viridiplantae</taxon>
        <taxon>Streptophyta</taxon>
        <taxon>Embryophyta</taxon>
        <taxon>Tracheophyta</taxon>
        <taxon>Spermatophyta</taxon>
        <taxon>Magnoliopsida</taxon>
        <taxon>Liliopsida</taxon>
        <taxon>Poales</taxon>
        <taxon>Poaceae</taxon>
        <taxon>PACMAD clade</taxon>
        <taxon>Arundinoideae</taxon>
        <taxon>Arundineae</taxon>
        <taxon>Arundo</taxon>
    </lineage>
</organism>
<reference evidence="1" key="1">
    <citation type="submission" date="2014-09" db="EMBL/GenBank/DDBJ databases">
        <authorList>
            <person name="Magalhaes I.L.F."/>
            <person name="Oliveira U."/>
            <person name="Santos F.R."/>
            <person name="Vidigal T.H.D.A."/>
            <person name="Brescovit A.D."/>
            <person name="Santos A.J."/>
        </authorList>
    </citation>
    <scope>NUCLEOTIDE SEQUENCE</scope>
    <source>
        <tissue evidence="1">Shoot tissue taken approximately 20 cm above the soil surface</tissue>
    </source>
</reference>
<reference evidence="1" key="2">
    <citation type="journal article" date="2015" name="Data Brief">
        <title>Shoot transcriptome of the giant reed, Arundo donax.</title>
        <authorList>
            <person name="Barrero R.A."/>
            <person name="Guerrero F.D."/>
            <person name="Moolhuijzen P."/>
            <person name="Goolsby J.A."/>
            <person name="Tidwell J."/>
            <person name="Bellgard S.E."/>
            <person name="Bellgard M.I."/>
        </authorList>
    </citation>
    <scope>NUCLEOTIDE SEQUENCE</scope>
    <source>
        <tissue evidence="1">Shoot tissue taken approximately 20 cm above the soil surface</tissue>
    </source>
</reference>
<name>A0A0A9F302_ARUDO</name>